<dbReference type="EMBL" id="BLJY01000001">
    <property type="protein sequence ID" value="GFF12657.1"/>
    <property type="molecule type" value="Genomic_DNA"/>
</dbReference>
<dbReference type="CDD" id="cd12148">
    <property type="entry name" value="fungal_TF_MHR"/>
    <property type="match status" value="1"/>
</dbReference>
<accession>A0A5M3YR95</accession>
<proteinExistence type="predicted"/>
<keyword evidence="2" id="KW-1185">Reference proteome</keyword>
<dbReference type="AlphaFoldDB" id="A0A5M3YR95"/>
<reference evidence="1 2" key="1">
    <citation type="submission" date="2020-01" db="EMBL/GenBank/DDBJ databases">
        <title>Aspergillus terreus IFO 6365 whole genome shotgun sequence.</title>
        <authorList>
            <person name="Kanamasa S."/>
            <person name="Takahashi H."/>
        </authorList>
    </citation>
    <scope>NUCLEOTIDE SEQUENCE [LARGE SCALE GENOMIC DNA]</scope>
    <source>
        <strain evidence="1 2">IFO 6365</strain>
    </source>
</reference>
<dbReference type="VEuPathDB" id="FungiDB:ATEG_01661"/>
<name>A0A5M3YR95_ASPTE</name>
<evidence type="ECO:0000313" key="2">
    <source>
        <dbReference type="Proteomes" id="UP000452235"/>
    </source>
</evidence>
<comment type="caution">
    <text evidence="1">The sequence shown here is derived from an EMBL/GenBank/DDBJ whole genome shotgun (WGS) entry which is preliminary data.</text>
</comment>
<evidence type="ECO:0000313" key="1">
    <source>
        <dbReference type="EMBL" id="GFF12657.1"/>
    </source>
</evidence>
<organism evidence="1 2">
    <name type="scientific">Aspergillus terreus</name>
    <dbReference type="NCBI Taxonomy" id="33178"/>
    <lineage>
        <taxon>Eukaryota</taxon>
        <taxon>Fungi</taxon>
        <taxon>Dikarya</taxon>
        <taxon>Ascomycota</taxon>
        <taxon>Pezizomycotina</taxon>
        <taxon>Eurotiomycetes</taxon>
        <taxon>Eurotiomycetidae</taxon>
        <taxon>Eurotiales</taxon>
        <taxon>Aspergillaceae</taxon>
        <taxon>Aspergillus</taxon>
        <taxon>Aspergillus subgen. Circumdati</taxon>
    </lineage>
</organism>
<gene>
    <name evidence="1" type="ORF">ATEIFO6365_0001088100</name>
</gene>
<protein>
    <submittedName>
        <fullName evidence="1">Uncharacterized protein</fullName>
    </submittedName>
</protein>
<dbReference type="Proteomes" id="UP000452235">
    <property type="component" value="Unassembled WGS sequence"/>
</dbReference>
<sequence length="163" mass="18414">MTTPLIGHSLTKRSLAWTVLTIPSTVSIEGSPARTPRTAARKLQTREAQRVNTRPSPWPDATAENQLDPDAEDDDIAMIPAMVALAQIMSEGSHLLYHSPKRSISERPRIAMALDRKLLDWKSYLPKCLNIDAASLNDTEWAFKQKLVLKLHESVFHHIDRHF</sequence>
<dbReference type="OrthoDB" id="2571985at2759"/>